<protein>
    <submittedName>
        <fullName evidence="2">Uncharacterized protein</fullName>
    </submittedName>
</protein>
<comment type="caution">
    <text evidence="2">The sequence shown here is derived from an EMBL/GenBank/DDBJ whole genome shotgun (WGS) entry which is preliminary data.</text>
</comment>
<name>A0ABD2MG58_9CUCU</name>
<feature type="compositionally biased region" description="Polar residues" evidence="1">
    <location>
        <begin position="539"/>
        <end position="552"/>
    </location>
</feature>
<keyword evidence="3" id="KW-1185">Reference proteome</keyword>
<evidence type="ECO:0000256" key="1">
    <source>
        <dbReference type="SAM" id="MobiDB-lite"/>
    </source>
</evidence>
<organism evidence="2 3">
    <name type="scientific">Cryptolaemus montrouzieri</name>
    <dbReference type="NCBI Taxonomy" id="559131"/>
    <lineage>
        <taxon>Eukaryota</taxon>
        <taxon>Metazoa</taxon>
        <taxon>Ecdysozoa</taxon>
        <taxon>Arthropoda</taxon>
        <taxon>Hexapoda</taxon>
        <taxon>Insecta</taxon>
        <taxon>Pterygota</taxon>
        <taxon>Neoptera</taxon>
        <taxon>Endopterygota</taxon>
        <taxon>Coleoptera</taxon>
        <taxon>Polyphaga</taxon>
        <taxon>Cucujiformia</taxon>
        <taxon>Coccinelloidea</taxon>
        <taxon>Coccinellidae</taxon>
        <taxon>Scymninae</taxon>
        <taxon>Scymnini</taxon>
        <taxon>Cryptolaemus</taxon>
    </lineage>
</organism>
<sequence length="710" mass="79864">MVPPPLVQAYPQMNYQDILGMRAPPIQNNYPTTQLHSLSKNPHNIQDILQPPVSQYSILNEDFPPYTRNPLGNDNSPVHGIEQLPLSSGDSDDYNHPIVLPNLSITPLVPIHNFGDFRKGIPNRQKLESVQILPSVPVADYISSIEHPINVIQSPLVDLSIRNESQQVLISNQQSTYHSDFPSTRPNVIQSGLFVNPAINTEKLNTNPIVVDDTHTAASSVNNTYKKNDESDSIINSLVSETLPLGRENINEDLTNTPSRISHADIEQSLNKNATRNFEFTQPPMDYSQWTPTWSGISMEISPPPLQSTWLTASGTTESPPKKTKHVQIIVPYYNFNKTTQITNNFGTSQNNKFSIPFKSNYDADAYTTLLPVYKPPVSTEQSLWSQFLNDLSLSQSERVTATAFQPPTTTKVYNIQDLLGHKMENHVEHKLPFDVLSFQKNIDEWTQQAYAKTTAKLSSRQGVLQALNPSKKIPDEYLTTVPYDYTTTKPLGNYLVDHETAGSLRNEKFEDDIGNNLILEDVTSTTEETSTFISTTEQNPLENKTKPSPSITEDRKSLWNVAQVTVSPVTKEKVYIVTPASVITTTFSPIAWSLPPKIENGSARIDRTLLYEHPKFSIRIEENATDTKSNTSSTTKVIYSEWPHKINNLQTTSTRPTSRHPLFGLMDVSAYKPPENRHIETIDGHSKVLENLIITKHKRSENKNRNDDV</sequence>
<dbReference type="AlphaFoldDB" id="A0ABD2MG58"/>
<evidence type="ECO:0000313" key="3">
    <source>
        <dbReference type="Proteomes" id="UP001516400"/>
    </source>
</evidence>
<dbReference type="EMBL" id="JABFTP020000001">
    <property type="protein sequence ID" value="KAL3265369.1"/>
    <property type="molecule type" value="Genomic_DNA"/>
</dbReference>
<dbReference type="Proteomes" id="UP001516400">
    <property type="component" value="Unassembled WGS sequence"/>
</dbReference>
<evidence type="ECO:0000313" key="2">
    <source>
        <dbReference type="EMBL" id="KAL3265369.1"/>
    </source>
</evidence>
<proteinExistence type="predicted"/>
<accession>A0ABD2MG58</accession>
<feature type="region of interest" description="Disordered" evidence="1">
    <location>
        <begin position="533"/>
        <end position="553"/>
    </location>
</feature>
<gene>
    <name evidence="2" type="ORF">HHI36_009576</name>
</gene>
<reference evidence="2 3" key="1">
    <citation type="journal article" date="2021" name="BMC Biol.">
        <title>Horizontally acquired antibacterial genes associated with adaptive radiation of ladybird beetles.</title>
        <authorList>
            <person name="Li H.S."/>
            <person name="Tang X.F."/>
            <person name="Huang Y.H."/>
            <person name="Xu Z.Y."/>
            <person name="Chen M.L."/>
            <person name="Du X.Y."/>
            <person name="Qiu B.Y."/>
            <person name="Chen P.T."/>
            <person name="Zhang W."/>
            <person name="Slipinski A."/>
            <person name="Escalona H.E."/>
            <person name="Waterhouse R.M."/>
            <person name="Zwick A."/>
            <person name="Pang H."/>
        </authorList>
    </citation>
    <scope>NUCLEOTIDE SEQUENCE [LARGE SCALE GENOMIC DNA]</scope>
    <source>
        <strain evidence="2">SYSU2018</strain>
    </source>
</reference>